<feature type="transmembrane region" description="Helical" evidence="8">
    <location>
        <begin position="376"/>
        <end position="394"/>
    </location>
</feature>
<dbReference type="InterPro" id="IPR023753">
    <property type="entry name" value="FAD/NAD-binding_dom"/>
</dbReference>
<comment type="catalytic activity">
    <reaction evidence="7">
        <text>a quinone + NADH + H(+) = a quinol + NAD(+)</text>
        <dbReference type="Rhea" id="RHEA:46160"/>
        <dbReference type="ChEBI" id="CHEBI:15378"/>
        <dbReference type="ChEBI" id="CHEBI:24646"/>
        <dbReference type="ChEBI" id="CHEBI:57540"/>
        <dbReference type="ChEBI" id="CHEBI:57945"/>
        <dbReference type="ChEBI" id="CHEBI:132124"/>
        <dbReference type="EC" id="1.6.5.9"/>
    </reaction>
</comment>
<evidence type="ECO:0000256" key="6">
    <source>
        <dbReference type="ARBA" id="ARBA00023027"/>
    </source>
</evidence>
<protein>
    <recommendedName>
        <fullName evidence="2">NADH:ubiquinone reductase (non-electrogenic)</fullName>
        <ecNumber evidence="2">1.6.5.9</ecNumber>
    </recommendedName>
</protein>
<evidence type="ECO:0000313" key="11">
    <source>
        <dbReference type="Proteomes" id="UP000231019"/>
    </source>
</evidence>
<keyword evidence="8" id="KW-0812">Transmembrane</keyword>
<dbReference type="AlphaFoldDB" id="A0A2M7G237"/>
<proteinExistence type="inferred from homology"/>
<reference evidence="10 11" key="1">
    <citation type="submission" date="2017-09" db="EMBL/GenBank/DDBJ databases">
        <title>Depth-based differentiation of microbial function through sediment-hosted aquifers and enrichment of novel symbionts in the deep terrestrial subsurface.</title>
        <authorList>
            <person name="Probst A.J."/>
            <person name="Ladd B."/>
            <person name="Jarett J.K."/>
            <person name="Geller-Mcgrath D.E."/>
            <person name="Sieber C.M."/>
            <person name="Emerson J.B."/>
            <person name="Anantharaman K."/>
            <person name="Thomas B.C."/>
            <person name="Malmstrom R."/>
            <person name="Stieglmeier M."/>
            <person name="Klingl A."/>
            <person name="Woyke T."/>
            <person name="Ryan C.M."/>
            <person name="Banfield J.F."/>
        </authorList>
    </citation>
    <scope>NUCLEOTIDE SEQUENCE [LARGE SCALE GENOMIC DNA]</scope>
    <source>
        <strain evidence="10">CG17_big_fil_post_rev_8_21_14_2_50_48_46</strain>
    </source>
</reference>
<dbReference type="InterPro" id="IPR036188">
    <property type="entry name" value="FAD/NAD-bd_sf"/>
</dbReference>
<accession>A0A2M7G237</accession>
<dbReference type="InterPro" id="IPR045024">
    <property type="entry name" value="NDH-2"/>
</dbReference>
<dbReference type="Pfam" id="PF07992">
    <property type="entry name" value="Pyr_redox_2"/>
    <property type="match status" value="1"/>
</dbReference>
<dbReference type="PANTHER" id="PTHR43706:SF47">
    <property type="entry name" value="EXTERNAL NADH-UBIQUINONE OXIDOREDUCTASE 1, MITOCHONDRIAL-RELATED"/>
    <property type="match status" value="1"/>
</dbReference>
<keyword evidence="8" id="KW-0472">Membrane</keyword>
<gene>
    <name evidence="10" type="ORF">COW36_15395</name>
</gene>
<evidence type="ECO:0000256" key="7">
    <source>
        <dbReference type="ARBA" id="ARBA00047599"/>
    </source>
</evidence>
<dbReference type="EMBL" id="PFFQ01000042">
    <property type="protein sequence ID" value="PIW15854.1"/>
    <property type="molecule type" value="Genomic_DNA"/>
</dbReference>
<organism evidence="10 11">
    <name type="scientific">bacterium (Candidatus Blackallbacteria) CG17_big_fil_post_rev_8_21_14_2_50_48_46</name>
    <dbReference type="NCBI Taxonomy" id="2014261"/>
    <lineage>
        <taxon>Bacteria</taxon>
        <taxon>Candidatus Blackallbacteria</taxon>
    </lineage>
</organism>
<keyword evidence="6" id="KW-0520">NAD</keyword>
<keyword evidence="8" id="KW-1133">Transmembrane helix</keyword>
<evidence type="ECO:0000256" key="2">
    <source>
        <dbReference type="ARBA" id="ARBA00012637"/>
    </source>
</evidence>
<dbReference type="EC" id="1.6.5.9" evidence="2"/>
<sequence length="444" mass="48421">MPVKPAHIVIIGGGFGGLYAAQNLKQAPARMTLIDRRNFHLFQPLLYQVATGGLSPANISAPLRAILKKQKNTAVLLAEVQAIDPANRQVHFSDGESLSYDYLVVATGASHNYFGNAHWEPHAPGLKTIEDATEIRRRVLLAFESAERETDPERRKAWLRFVVVGGGPTGVELAGALGEIAHETLRDNFRQIDPAQAEILLVEAGERILAPYAPELSEKARQSLEKLGVQVLLKTAVTEIQAGQITLKQASETQLATHTVLWGAGVQASPLGQVLAQATGVELDRAGRVKVAPDLSVPGYPEIFVIGDLACVMQAGKQVPGVAPAAMQEGKYVARLLRQKLADPQAQTTPFHYLDKGSMATIGRSLAVVQVGNLKFSGFVAWGMWLFIHILYLVEFTNRLLVLLQWGWNYLSRNRSARLITGEQTLPFQTPIVSSEAKELSPRV</sequence>
<comment type="caution">
    <text evidence="10">The sequence shown here is derived from an EMBL/GenBank/DDBJ whole genome shotgun (WGS) entry which is preliminary data.</text>
</comment>
<keyword evidence="3" id="KW-0285">Flavoprotein</keyword>
<evidence type="ECO:0000313" key="10">
    <source>
        <dbReference type="EMBL" id="PIW15854.1"/>
    </source>
</evidence>
<comment type="similarity">
    <text evidence="1">Belongs to the NADH dehydrogenase family.</text>
</comment>
<dbReference type="PRINTS" id="PR00411">
    <property type="entry name" value="PNDRDTASEI"/>
</dbReference>
<dbReference type="PANTHER" id="PTHR43706">
    <property type="entry name" value="NADH DEHYDROGENASE"/>
    <property type="match status" value="1"/>
</dbReference>
<dbReference type="SUPFAM" id="SSF51905">
    <property type="entry name" value="FAD/NAD(P)-binding domain"/>
    <property type="match status" value="2"/>
</dbReference>
<dbReference type="Proteomes" id="UP000231019">
    <property type="component" value="Unassembled WGS sequence"/>
</dbReference>
<evidence type="ECO:0000256" key="8">
    <source>
        <dbReference type="SAM" id="Phobius"/>
    </source>
</evidence>
<dbReference type="Gene3D" id="3.50.50.100">
    <property type="match status" value="1"/>
</dbReference>
<evidence type="ECO:0000256" key="3">
    <source>
        <dbReference type="ARBA" id="ARBA00022630"/>
    </source>
</evidence>
<keyword evidence="5" id="KW-0560">Oxidoreductase</keyword>
<evidence type="ECO:0000256" key="4">
    <source>
        <dbReference type="ARBA" id="ARBA00022827"/>
    </source>
</evidence>
<evidence type="ECO:0000259" key="9">
    <source>
        <dbReference type="Pfam" id="PF07992"/>
    </source>
</evidence>
<dbReference type="GO" id="GO:0050136">
    <property type="term" value="F:NADH dehydrogenase (quinone) (non-electrogenic) activity"/>
    <property type="evidence" value="ECO:0007669"/>
    <property type="project" value="UniProtKB-EC"/>
</dbReference>
<name>A0A2M7G237_9BACT</name>
<evidence type="ECO:0000256" key="1">
    <source>
        <dbReference type="ARBA" id="ARBA00005272"/>
    </source>
</evidence>
<dbReference type="PRINTS" id="PR00368">
    <property type="entry name" value="FADPNR"/>
</dbReference>
<feature type="domain" description="FAD/NAD(P)-binding" evidence="9">
    <location>
        <begin position="7"/>
        <end position="330"/>
    </location>
</feature>
<evidence type="ECO:0000256" key="5">
    <source>
        <dbReference type="ARBA" id="ARBA00023002"/>
    </source>
</evidence>
<keyword evidence="4" id="KW-0274">FAD</keyword>